<reference evidence="1 2" key="1">
    <citation type="submission" date="2013-06" db="EMBL/GenBank/DDBJ databases">
        <authorList>
            <person name="Weinstock G."/>
            <person name="Sodergren E."/>
            <person name="Clifton S."/>
            <person name="Fulton L."/>
            <person name="Fulton B."/>
            <person name="Courtney L."/>
            <person name="Fronick C."/>
            <person name="Harrison M."/>
            <person name="Strong C."/>
            <person name="Farmer C."/>
            <person name="Delahaunty K."/>
            <person name="Markovic C."/>
            <person name="Hall O."/>
            <person name="Minx P."/>
            <person name="Tomlinson C."/>
            <person name="Mitreva M."/>
            <person name="Nelson J."/>
            <person name="Hou S."/>
            <person name="Wollam A."/>
            <person name="Pepin K.H."/>
            <person name="Johnson M."/>
            <person name="Bhonagiri V."/>
            <person name="Nash W.E."/>
            <person name="Warren W."/>
            <person name="Chinwalla A."/>
            <person name="Mardis E.R."/>
            <person name="Wilson R.K."/>
        </authorList>
    </citation>
    <scope>NUCLEOTIDE SEQUENCE [LARGE SCALE GENOMIC DNA]</scope>
    <source>
        <strain evidence="1 2">ATCC 51271</strain>
    </source>
</reference>
<evidence type="ECO:0008006" key="3">
    <source>
        <dbReference type="Google" id="ProtNLM"/>
    </source>
</evidence>
<dbReference type="Proteomes" id="UP000018227">
    <property type="component" value="Unassembled WGS sequence"/>
</dbReference>
<dbReference type="STRING" id="592026.GCWU0000282_002316"/>
<protein>
    <recommendedName>
        <fullName evidence="3">Tc1-like transposase DDE domain-containing protein</fullName>
    </recommendedName>
</protein>
<evidence type="ECO:0000313" key="2">
    <source>
        <dbReference type="Proteomes" id="UP000018227"/>
    </source>
</evidence>
<dbReference type="AlphaFoldDB" id="V2Y284"/>
<accession>V2Y284</accession>
<dbReference type="HOGENOM" id="CLU_3005710_0_0_9"/>
<organism evidence="1 2">
    <name type="scientific">Catonella morbi ATCC 51271</name>
    <dbReference type="NCBI Taxonomy" id="592026"/>
    <lineage>
        <taxon>Bacteria</taxon>
        <taxon>Bacillati</taxon>
        <taxon>Bacillota</taxon>
        <taxon>Clostridia</taxon>
        <taxon>Lachnospirales</taxon>
        <taxon>Lachnospiraceae</taxon>
        <taxon>Catonella</taxon>
    </lineage>
</organism>
<dbReference type="EMBL" id="ACIL03000016">
    <property type="protein sequence ID" value="ESL02182.1"/>
    <property type="molecule type" value="Genomic_DNA"/>
</dbReference>
<evidence type="ECO:0000313" key="1">
    <source>
        <dbReference type="EMBL" id="ESL02182.1"/>
    </source>
</evidence>
<comment type="caution">
    <text evidence="1">The sequence shown here is derived from an EMBL/GenBank/DDBJ whole genome shotgun (WGS) entry which is preliminary data.</text>
</comment>
<gene>
    <name evidence="1" type="ORF">GCWU0000282_002316</name>
</gene>
<keyword evidence="2" id="KW-1185">Reference proteome</keyword>
<sequence length="56" mass="6397">MIKATAKSNPLGFPVLVLISKETQRFLNTMPKSRFKFVFTPKHGSWLNMMKASLAR</sequence>
<proteinExistence type="predicted"/>
<name>V2Y284_9FIRM</name>